<feature type="compositionally biased region" description="Basic and acidic residues" evidence="1">
    <location>
        <begin position="316"/>
        <end position="326"/>
    </location>
</feature>
<evidence type="ECO:0000313" key="3">
    <source>
        <dbReference type="EMBL" id="CAE0132413.1"/>
    </source>
</evidence>
<accession>A0A7S3BE21</accession>
<keyword evidence="2" id="KW-1133">Transmembrane helix</keyword>
<feature type="transmembrane region" description="Helical" evidence="2">
    <location>
        <begin position="6"/>
        <end position="26"/>
    </location>
</feature>
<evidence type="ECO:0000256" key="1">
    <source>
        <dbReference type="SAM" id="MobiDB-lite"/>
    </source>
</evidence>
<sequence>MIISRVSSTIFMIMVFGVFVCTYCFFSPQILRMAYDLSGGKFGKRLEPKHKRIPAMEPASETGGHKHSKGRCAGMPPKLAWVTLETKSMTQRLELDVSDCYDLASLRTLFRRSFGAILKGVRPSETTIFCLASCAAAESGDEGDHEEEEFMWCLITGQSDFTRVLRCDEFRIVTEKFSHKERQTMSVAYELALSQTDTDGGASVRDQEYPDQLELDYKIDGDSWDPNTHGSLAAPMVRSNERPRKGRKPKSAPPSCVGVRSGAAEVDDDEVEEGSLSGIPEATLESMRLTQAKRTGTRRAPSVVSGVSTWDDDDDGAVRSRVGDLQ</sequence>
<dbReference type="AlphaFoldDB" id="A0A7S3BE21"/>
<protein>
    <submittedName>
        <fullName evidence="3">Uncharacterized protein</fullName>
    </submittedName>
</protein>
<reference evidence="3" key="1">
    <citation type="submission" date="2021-01" db="EMBL/GenBank/DDBJ databases">
        <authorList>
            <person name="Corre E."/>
            <person name="Pelletier E."/>
            <person name="Niang G."/>
            <person name="Scheremetjew M."/>
            <person name="Finn R."/>
            <person name="Kale V."/>
            <person name="Holt S."/>
            <person name="Cochrane G."/>
            <person name="Meng A."/>
            <person name="Brown T."/>
            <person name="Cohen L."/>
        </authorList>
    </citation>
    <scope>NUCLEOTIDE SEQUENCE</scope>
    <source>
        <strain evidence="3">CCMP281</strain>
    </source>
</reference>
<keyword evidence="2" id="KW-0812">Transmembrane</keyword>
<evidence type="ECO:0000256" key="2">
    <source>
        <dbReference type="SAM" id="Phobius"/>
    </source>
</evidence>
<organism evidence="3">
    <name type="scientific">Haptolina ericina</name>
    <dbReference type="NCBI Taxonomy" id="156174"/>
    <lineage>
        <taxon>Eukaryota</taxon>
        <taxon>Haptista</taxon>
        <taxon>Haptophyta</taxon>
        <taxon>Prymnesiophyceae</taxon>
        <taxon>Prymnesiales</taxon>
        <taxon>Prymnesiaceae</taxon>
        <taxon>Haptolina</taxon>
    </lineage>
</organism>
<dbReference type="EMBL" id="HBHX01052896">
    <property type="protein sequence ID" value="CAE0132413.1"/>
    <property type="molecule type" value="Transcribed_RNA"/>
</dbReference>
<proteinExistence type="predicted"/>
<feature type="region of interest" description="Disordered" evidence="1">
    <location>
        <begin position="218"/>
        <end position="326"/>
    </location>
</feature>
<name>A0A7S3BE21_9EUKA</name>
<keyword evidence="2" id="KW-0472">Membrane</keyword>
<gene>
    <name evidence="3" type="ORF">HERI1096_LOCUS29174</name>
</gene>